<accession>A0A7X0JWQ8</accession>
<dbReference type="AlphaFoldDB" id="A0A7X0JWQ8"/>
<dbReference type="SUPFAM" id="SSF56529">
    <property type="entry name" value="FAH"/>
    <property type="match status" value="1"/>
</dbReference>
<dbReference type="InterPro" id="IPR011234">
    <property type="entry name" value="Fumarylacetoacetase-like_C"/>
</dbReference>
<dbReference type="Pfam" id="PF01557">
    <property type="entry name" value="FAA_hydrolase"/>
    <property type="match status" value="1"/>
</dbReference>
<dbReference type="Gene3D" id="3.90.850.10">
    <property type="entry name" value="Fumarylacetoacetase-like, C-terminal domain"/>
    <property type="match status" value="1"/>
</dbReference>
<reference evidence="3 4" key="1">
    <citation type="submission" date="2020-08" db="EMBL/GenBank/DDBJ databases">
        <title>Genomic Encyclopedia of Type Strains, Phase IV (KMG-IV): sequencing the most valuable type-strain genomes for metagenomic binning, comparative biology and taxonomic classification.</title>
        <authorList>
            <person name="Goeker M."/>
        </authorList>
    </citation>
    <scope>NUCLEOTIDE SEQUENCE [LARGE SCALE GENOMIC DNA]</scope>
    <source>
        <strain evidence="3 4">DSM 22368</strain>
    </source>
</reference>
<dbReference type="PANTHER" id="PTHR11820">
    <property type="entry name" value="ACYLPYRUVASE"/>
    <property type="match status" value="1"/>
</dbReference>
<name>A0A7X0JWQ8_9GAMM</name>
<dbReference type="InterPro" id="IPR036663">
    <property type="entry name" value="Fumarylacetoacetase_C_sf"/>
</dbReference>
<dbReference type="Proteomes" id="UP000528457">
    <property type="component" value="Unassembled WGS sequence"/>
</dbReference>
<evidence type="ECO:0000256" key="1">
    <source>
        <dbReference type="ARBA" id="ARBA00022723"/>
    </source>
</evidence>
<dbReference type="RefSeq" id="WP_166843330.1">
    <property type="nucleotide sequence ID" value="NZ_JAAONY010000004.1"/>
</dbReference>
<gene>
    <name evidence="3" type="ORF">HNR48_003976</name>
</gene>
<keyword evidence="4" id="KW-1185">Reference proteome</keyword>
<dbReference type="GO" id="GO:0018773">
    <property type="term" value="F:acetylpyruvate hydrolase activity"/>
    <property type="evidence" value="ECO:0007669"/>
    <property type="project" value="TreeGrafter"/>
</dbReference>
<dbReference type="GO" id="GO:0046872">
    <property type="term" value="F:metal ion binding"/>
    <property type="evidence" value="ECO:0007669"/>
    <property type="project" value="UniProtKB-KW"/>
</dbReference>
<evidence type="ECO:0000259" key="2">
    <source>
        <dbReference type="Pfam" id="PF01557"/>
    </source>
</evidence>
<dbReference type="PANTHER" id="PTHR11820:SF7">
    <property type="entry name" value="ACYLPYRUVASE FAHD1, MITOCHONDRIAL"/>
    <property type="match status" value="1"/>
</dbReference>
<feature type="domain" description="Fumarylacetoacetase-like C-terminal" evidence="2">
    <location>
        <begin position="15"/>
        <end position="279"/>
    </location>
</feature>
<dbReference type="EMBL" id="JACHHT010000004">
    <property type="protein sequence ID" value="MBB6523662.1"/>
    <property type="molecule type" value="Genomic_DNA"/>
</dbReference>
<evidence type="ECO:0000313" key="3">
    <source>
        <dbReference type="EMBL" id="MBB6523662.1"/>
    </source>
</evidence>
<protein>
    <submittedName>
        <fullName evidence="3">2-keto-4-pentenoate hydratase/2-oxohepta-3-ene-1,7-dioic acid hydratase in catechol pathway</fullName>
    </submittedName>
</protein>
<proteinExistence type="predicted"/>
<organism evidence="3 4">
    <name type="scientific">Pseudoteredinibacter isoporae</name>
    <dbReference type="NCBI Taxonomy" id="570281"/>
    <lineage>
        <taxon>Bacteria</taxon>
        <taxon>Pseudomonadati</taxon>
        <taxon>Pseudomonadota</taxon>
        <taxon>Gammaproteobacteria</taxon>
        <taxon>Cellvibrionales</taxon>
        <taxon>Cellvibrionaceae</taxon>
        <taxon>Pseudoteredinibacter</taxon>
    </lineage>
</organism>
<sequence length="284" mass="31556">MDANLQAFPGSVGRVFALGLTYRAHIQEVGAEETEPMMFAKHCEHTVGDCTLRLPDESLLWQELEKLDSSLAARFRKALKHMPLMLDYEVELGIYLAEDVSAEQLDDPQWMPKVGLFLANDVSARSLQICGELAETEAQRMNYWTLSKSLPGFLPVADAMYFPESFSPEVFPDIELRLTVNGVEKQRDSCRNIIYSPKQVLHYALQSSGERGLKTGDCILTGTPAGVALRMTPFKKFMAKILPASLRVKLGIQGGVKDPSYLKAGDEITILAEPFGQQTLKIEA</sequence>
<comment type="caution">
    <text evidence="3">The sequence shown here is derived from an EMBL/GenBank/DDBJ whole genome shotgun (WGS) entry which is preliminary data.</text>
</comment>
<evidence type="ECO:0000313" key="4">
    <source>
        <dbReference type="Proteomes" id="UP000528457"/>
    </source>
</evidence>
<keyword evidence="1" id="KW-0479">Metal-binding</keyword>
<dbReference type="InParanoid" id="A0A7X0JWQ8"/>